<dbReference type="SUPFAM" id="SSF142795">
    <property type="entry name" value="CAC2185-like"/>
    <property type="match status" value="1"/>
</dbReference>
<sequence>MPEIDSAYYIKGSEQDGVVRDICQYKSAFSGRRWLDDFDYVSFLNQV</sequence>
<comment type="caution">
    <text evidence="1">The sequence shown here is derived from an EMBL/GenBank/DDBJ whole genome shotgun (WGS) entry which is preliminary data.</text>
</comment>
<evidence type="ECO:0000313" key="1">
    <source>
        <dbReference type="EMBL" id="MPN54610.1"/>
    </source>
</evidence>
<protein>
    <submittedName>
        <fullName evidence="1">Uncharacterized protein</fullName>
    </submittedName>
</protein>
<dbReference type="InterPro" id="IPR037226">
    <property type="entry name" value="CAC2185-like_sf"/>
</dbReference>
<dbReference type="AlphaFoldDB" id="A0A645IUQ3"/>
<dbReference type="Pfam" id="PF08942">
    <property type="entry name" value="DUF1919"/>
    <property type="match status" value="1"/>
</dbReference>
<dbReference type="EMBL" id="VSSQ01123012">
    <property type="protein sequence ID" value="MPN54610.1"/>
    <property type="molecule type" value="Genomic_DNA"/>
</dbReference>
<accession>A0A645IUQ3</accession>
<name>A0A645IUQ3_9ZZZZ</name>
<reference evidence="1" key="1">
    <citation type="submission" date="2019-08" db="EMBL/GenBank/DDBJ databases">
        <authorList>
            <person name="Kucharzyk K."/>
            <person name="Murdoch R.W."/>
            <person name="Higgins S."/>
            <person name="Loffler F."/>
        </authorList>
    </citation>
    <scope>NUCLEOTIDE SEQUENCE</scope>
</reference>
<dbReference type="InterPro" id="IPR015037">
    <property type="entry name" value="DUF1919"/>
</dbReference>
<proteinExistence type="predicted"/>
<gene>
    <name evidence="1" type="ORF">SDC9_202281</name>
</gene>
<organism evidence="1">
    <name type="scientific">bioreactor metagenome</name>
    <dbReference type="NCBI Taxonomy" id="1076179"/>
    <lineage>
        <taxon>unclassified sequences</taxon>
        <taxon>metagenomes</taxon>
        <taxon>ecological metagenomes</taxon>
    </lineage>
</organism>